<comment type="similarity">
    <text evidence="1">Belongs to the LTO1 family.</text>
</comment>
<gene>
    <name evidence="3" type="ORF">SFRICE_015211</name>
</gene>
<protein>
    <submittedName>
        <fullName evidence="3">SFRICE_015211</fullName>
    </submittedName>
</protein>
<dbReference type="InterPro" id="IPR019191">
    <property type="entry name" value="Essential_protein_Yae1_N"/>
</dbReference>
<dbReference type="PANTHER" id="PTHR28532:SF1">
    <property type="entry name" value="ORAL CANCER OVEREXPRESSED 1"/>
    <property type="match status" value="1"/>
</dbReference>
<dbReference type="InterPro" id="IPR052436">
    <property type="entry name" value="LTO1_adapter"/>
</dbReference>
<evidence type="ECO:0000256" key="1">
    <source>
        <dbReference type="ARBA" id="ARBA00038090"/>
    </source>
</evidence>
<reference evidence="3" key="1">
    <citation type="submission" date="2016-07" db="EMBL/GenBank/DDBJ databases">
        <authorList>
            <person name="Bretaudeau A."/>
        </authorList>
    </citation>
    <scope>NUCLEOTIDE SEQUENCE</scope>
    <source>
        <strain evidence="3">Rice</strain>
        <tissue evidence="3">Whole body</tissue>
    </source>
</reference>
<sequence length="170" mass="19598">MAEDKDFNDILDDIVLGEEREHKESYEQGFKAGSEAGNPEGYHLGYHRGAELGRELGYYLGIITHYINLNEESEKKYSEKLLTQLTKVKDLIDAFPRTNSEDHDILESSMNTRILKIRNHIDCITKYLTPLLPIANCHMVEFLTQNHWDKLLPVPLRDTLNGLQLNEALE</sequence>
<organism evidence="3">
    <name type="scientific">Spodoptera frugiperda</name>
    <name type="common">Fall armyworm</name>
    <dbReference type="NCBI Taxonomy" id="7108"/>
    <lineage>
        <taxon>Eukaryota</taxon>
        <taxon>Metazoa</taxon>
        <taxon>Ecdysozoa</taxon>
        <taxon>Arthropoda</taxon>
        <taxon>Hexapoda</taxon>
        <taxon>Insecta</taxon>
        <taxon>Pterygota</taxon>
        <taxon>Neoptera</taxon>
        <taxon>Endopterygota</taxon>
        <taxon>Lepidoptera</taxon>
        <taxon>Glossata</taxon>
        <taxon>Ditrysia</taxon>
        <taxon>Noctuoidea</taxon>
        <taxon>Noctuidae</taxon>
        <taxon>Amphipyrinae</taxon>
        <taxon>Spodoptera</taxon>
    </lineage>
</organism>
<evidence type="ECO:0000313" key="3">
    <source>
        <dbReference type="EMBL" id="SOQ48026.1"/>
    </source>
</evidence>
<dbReference type="AlphaFoldDB" id="A0A2H1W4Z3"/>
<proteinExistence type="inferred from homology"/>
<evidence type="ECO:0000259" key="2">
    <source>
        <dbReference type="Pfam" id="PF09811"/>
    </source>
</evidence>
<dbReference type="PANTHER" id="PTHR28532">
    <property type="entry name" value="GEO13458P1"/>
    <property type="match status" value="1"/>
</dbReference>
<dbReference type="EMBL" id="ODYU01006300">
    <property type="protein sequence ID" value="SOQ48026.1"/>
    <property type="molecule type" value="Genomic_DNA"/>
</dbReference>
<accession>A0A2H1W4Z3</accession>
<feature type="domain" description="Essential protein Yae1 N-terminal" evidence="2">
    <location>
        <begin position="26"/>
        <end position="63"/>
    </location>
</feature>
<name>A0A2H1W4Z3_SPOFR</name>
<dbReference type="Pfam" id="PF09811">
    <property type="entry name" value="Yae1_N"/>
    <property type="match status" value="1"/>
</dbReference>